<feature type="domain" description="Copper amine oxidase-like N-terminal" evidence="2">
    <location>
        <begin position="377"/>
        <end position="481"/>
    </location>
</feature>
<keyword evidence="1" id="KW-0732">Signal</keyword>
<evidence type="ECO:0000256" key="1">
    <source>
        <dbReference type="SAM" id="SignalP"/>
    </source>
</evidence>
<evidence type="ECO:0000313" key="3">
    <source>
        <dbReference type="EMBL" id="OBR65829.1"/>
    </source>
</evidence>
<comment type="caution">
    <text evidence="3">The sequence shown here is derived from an EMBL/GenBank/DDBJ whole genome shotgun (WGS) entry which is preliminary data.</text>
</comment>
<dbReference type="STRING" id="1844972.A7K91_17505"/>
<protein>
    <recommendedName>
        <fullName evidence="2">Copper amine oxidase-like N-terminal domain-containing protein</fullName>
    </recommendedName>
</protein>
<sequence>MKTTRAYLGRRGVTIFAKSVLAASIIFSGSAYLAAPASYAAEDVTKLKAVKLANEGDALERAKQYGLIPKDAKIVSNAPDPNKASWSIHYLYSNGSGNVQEGTIKLRSSDGELIALSERLNYSSVGGDPMAPPYDPSSEKFSYAQAIDIAIKYAKEQSWPFDHEQWMDNVIEESDYSLRWVDKALHTIPLQRAYQNGRTPDKLYVWINRATGEVAGHDLSWTKTNYIIPQNLESIQKAQTRLYKSFKPILSWTEDNNKRLVYAFGGMSEGEENTTGTASPTYSVELAKKRLLSLYDVELVFRPDGKGSATAEYSFVPKQGIPVFYTGAGPFIDAKTGEWVDYLGSLETRPMPLASEWLIDIAVPAGQTGYKAAVVWNNELLDLKNQPIVENGHTLVPFRELLTKLGAKIGWDPVKRVVTASKDGKQIKLTIDSSTALVNGKEQPLGTPAVIRKGFTYIPARIVLETFGAKVGWNSDSRLVLVQTEASLPALSALEIKQLRFQAYLKWAEKQSKTLQKSGFNWSDADDYVTVGKLVSDGNGRIISGSIQIHRDLTGKQIIIAPMEHDINKSIFVYIDHQNNVKPATGGTYHFKTDLAESVKGAYRVFIKDNPQLLQSLEINERDMEYSAMFAPVNYKEIYPLNSIIAFDFTVYNSDPKPYTFKNHKIFYTVSKVDTNGKLKQIYKGDLPSLNGTLNQNEGFSMPVLWDQKNQSGKYVSAGTYELKIIYPFGQRYGDKFMLEIK</sequence>
<gene>
    <name evidence="3" type="ORF">A7K91_17505</name>
</gene>
<organism evidence="3 4">
    <name type="scientific">Paenibacillus oryzae</name>
    <dbReference type="NCBI Taxonomy" id="1844972"/>
    <lineage>
        <taxon>Bacteria</taxon>
        <taxon>Bacillati</taxon>
        <taxon>Bacillota</taxon>
        <taxon>Bacilli</taxon>
        <taxon>Bacillales</taxon>
        <taxon>Paenibacillaceae</taxon>
        <taxon>Paenibacillus</taxon>
    </lineage>
</organism>
<dbReference type="AlphaFoldDB" id="A0A1A5YJQ1"/>
<dbReference type="Gene3D" id="3.30.457.10">
    <property type="entry name" value="Copper amine oxidase-like, N-terminal domain"/>
    <property type="match status" value="1"/>
</dbReference>
<dbReference type="Proteomes" id="UP000092024">
    <property type="component" value="Unassembled WGS sequence"/>
</dbReference>
<dbReference type="EMBL" id="LYPA01000052">
    <property type="protein sequence ID" value="OBR65829.1"/>
    <property type="molecule type" value="Genomic_DNA"/>
</dbReference>
<keyword evidence="4" id="KW-1185">Reference proteome</keyword>
<reference evidence="3 4" key="1">
    <citation type="submission" date="2016-05" db="EMBL/GenBank/DDBJ databases">
        <title>Paenibacillus oryzae. sp. nov., isolated from the rice root.</title>
        <authorList>
            <person name="Zhang J."/>
            <person name="Zhang X."/>
        </authorList>
    </citation>
    <scope>NUCLEOTIDE SEQUENCE [LARGE SCALE GENOMIC DNA]</scope>
    <source>
        <strain evidence="3 4">1DrF-4</strain>
    </source>
</reference>
<evidence type="ECO:0000313" key="4">
    <source>
        <dbReference type="Proteomes" id="UP000092024"/>
    </source>
</evidence>
<proteinExistence type="predicted"/>
<dbReference type="RefSeq" id="WP_068682718.1">
    <property type="nucleotide sequence ID" value="NZ_LYPA01000052.1"/>
</dbReference>
<dbReference type="InterPro" id="IPR012854">
    <property type="entry name" value="Cu_amine_oxidase-like_N"/>
</dbReference>
<name>A0A1A5YJQ1_9BACL</name>
<feature type="signal peptide" evidence="1">
    <location>
        <begin position="1"/>
        <end position="33"/>
    </location>
</feature>
<feature type="chain" id="PRO_5039517954" description="Copper amine oxidase-like N-terminal domain-containing protein" evidence="1">
    <location>
        <begin position="34"/>
        <end position="742"/>
    </location>
</feature>
<dbReference type="SUPFAM" id="SSF55383">
    <property type="entry name" value="Copper amine oxidase, domain N"/>
    <property type="match status" value="1"/>
</dbReference>
<evidence type="ECO:0000259" key="2">
    <source>
        <dbReference type="Pfam" id="PF07833"/>
    </source>
</evidence>
<dbReference type="InterPro" id="IPR036582">
    <property type="entry name" value="Mao_N_sf"/>
</dbReference>
<accession>A0A1A5YJQ1</accession>
<dbReference type="Pfam" id="PF07833">
    <property type="entry name" value="Cu_amine_oxidN1"/>
    <property type="match status" value="1"/>
</dbReference>
<dbReference type="OrthoDB" id="2601932at2"/>